<dbReference type="CDD" id="cd13778">
    <property type="entry name" value="Aar2_C"/>
    <property type="match status" value="1"/>
</dbReference>
<feature type="domain" description="AAR2 C-terminal" evidence="3">
    <location>
        <begin position="299"/>
        <end position="484"/>
    </location>
</feature>
<name>A0A835Y4X4_9CHLO</name>
<gene>
    <name evidence="5" type="ORF">HYH03_005959</name>
</gene>
<evidence type="ECO:0000259" key="4">
    <source>
        <dbReference type="Pfam" id="PF20981"/>
    </source>
</evidence>
<feature type="compositionally biased region" description="Basic and acidic residues" evidence="2">
    <location>
        <begin position="196"/>
        <end position="212"/>
    </location>
</feature>
<dbReference type="Pfam" id="PF05282">
    <property type="entry name" value="AAR2"/>
    <property type="match status" value="1"/>
</dbReference>
<feature type="compositionally biased region" description="Low complexity" evidence="2">
    <location>
        <begin position="213"/>
        <end position="241"/>
    </location>
</feature>
<feature type="compositionally biased region" description="Gly residues" evidence="2">
    <location>
        <begin position="265"/>
        <end position="282"/>
    </location>
</feature>
<feature type="domain" description="AAR2 N-terminal" evidence="4">
    <location>
        <begin position="24"/>
        <end position="170"/>
    </location>
</feature>
<evidence type="ECO:0000313" key="5">
    <source>
        <dbReference type="EMBL" id="KAG2496038.1"/>
    </source>
</evidence>
<dbReference type="GO" id="GO:0000244">
    <property type="term" value="P:spliceosomal tri-snRNP complex assembly"/>
    <property type="evidence" value="ECO:0007669"/>
    <property type="project" value="TreeGrafter"/>
</dbReference>
<dbReference type="Gene3D" id="1.25.40.550">
    <property type="entry name" value="Aar2, C-terminal domain-like"/>
    <property type="match status" value="1"/>
</dbReference>
<dbReference type="Proteomes" id="UP000612055">
    <property type="component" value="Unassembled WGS sequence"/>
</dbReference>
<evidence type="ECO:0000256" key="2">
    <source>
        <dbReference type="SAM" id="MobiDB-lite"/>
    </source>
</evidence>
<protein>
    <submittedName>
        <fullName evidence="5">Uncharacterized protein</fullName>
    </submittedName>
</protein>
<accession>A0A835Y4X4</accession>
<organism evidence="5 6">
    <name type="scientific">Edaphochlamys debaryana</name>
    <dbReference type="NCBI Taxonomy" id="47281"/>
    <lineage>
        <taxon>Eukaryota</taxon>
        <taxon>Viridiplantae</taxon>
        <taxon>Chlorophyta</taxon>
        <taxon>core chlorophytes</taxon>
        <taxon>Chlorophyceae</taxon>
        <taxon>CS clade</taxon>
        <taxon>Chlamydomonadales</taxon>
        <taxon>Chlamydomonadales incertae sedis</taxon>
        <taxon>Edaphochlamys</taxon>
    </lineage>
</organism>
<feature type="compositionally biased region" description="Low complexity" evidence="2">
    <location>
        <begin position="248"/>
        <end position="264"/>
    </location>
</feature>
<feature type="region of interest" description="Disordered" evidence="2">
    <location>
        <begin position="187"/>
        <end position="282"/>
    </location>
</feature>
<sequence>MAASHAPYSVRLEPDVAQQLAEQGGALLILGLPEGSYFGIDHMAFHCGPRFQGVKMLPPGPHFACYSVPSATQQCGGAMGPVTGFFFTVAPAATGSSKAGGASGGVTVRRYDPAQELLVELLEDEAERYALGVRRYDFDAGLAPYNLHAWRQWVALTDRLDAEVIAALQPLGGSICTATEASNAECDAEAGPESAAEARLREQLREGREARARAAAAAAGAGDTAAGTSVGADSASGSGSAMEVDAGSTAVTPGSAPAPASTPGQGDGGAAEGPTGGGGAGNKGPGRCFYTALSRLIKKEGLTPAQLTAANLDRTAQLEAAAGRWGGDACRLVGEAQFAFAAFVFGQSMQGFRQWRSLVSLFLNCERGPLSPALAPAFAAFLSTLRAQLSLSLSDASSGTRPGEPLGPGGPAGGPAVGLWAQGSALVEEVLLAGGGRDCFLRAHLATFFEVLREAGPGGVDPALADQAQQLRAVLARAVGWHFDGLQELGNSDDEDGPVVVELPEGAELPE</sequence>
<dbReference type="InterPro" id="IPR038514">
    <property type="entry name" value="AAR2_C_sf"/>
</dbReference>
<dbReference type="CDD" id="cd13777">
    <property type="entry name" value="Aar2_N"/>
    <property type="match status" value="1"/>
</dbReference>
<dbReference type="Pfam" id="PF20981">
    <property type="entry name" value="AAR2_1st"/>
    <property type="match status" value="1"/>
</dbReference>
<evidence type="ECO:0000313" key="6">
    <source>
        <dbReference type="Proteomes" id="UP000612055"/>
    </source>
</evidence>
<dbReference type="AlphaFoldDB" id="A0A835Y4X4"/>
<keyword evidence="6" id="KW-1185">Reference proteome</keyword>
<dbReference type="InterPro" id="IPR007946">
    <property type="entry name" value="AAR2"/>
</dbReference>
<dbReference type="InterPro" id="IPR038516">
    <property type="entry name" value="AAR2_N_sf"/>
</dbReference>
<reference evidence="5" key="1">
    <citation type="journal article" date="2020" name="bioRxiv">
        <title>Comparative genomics of Chlamydomonas.</title>
        <authorList>
            <person name="Craig R.J."/>
            <person name="Hasan A.R."/>
            <person name="Ness R.W."/>
            <person name="Keightley P.D."/>
        </authorList>
    </citation>
    <scope>NUCLEOTIDE SEQUENCE</scope>
    <source>
        <strain evidence="5">CCAP 11/70</strain>
    </source>
</reference>
<comment type="caution">
    <text evidence="5">The sequence shown here is derived from an EMBL/GenBank/DDBJ whole genome shotgun (WGS) entry which is preliminary data.</text>
</comment>
<feature type="region of interest" description="Disordered" evidence="2">
    <location>
        <begin position="488"/>
        <end position="511"/>
    </location>
</feature>
<dbReference type="EMBL" id="JAEHOE010000021">
    <property type="protein sequence ID" value="KAG2496038.1"/>
    <property type="molecule type" value="Genomic_DNA"/>
</dbReference>
<dbReference type="InterPro" id="IPR033648">
    <property type="entry name" value="AAR2_C"/>
</dbReference>
<dbReference type="InterPro" id="IPR033647">
    <property type="entry name" value="Aar2_N"/>
</dbReference>
<dbReference type="Gene3D" id="2.60.34.20">
    <property type="match status" value="1"/>
</dbReference>
<evidence type="ECO:0000256" key="1">
    <source>
        <dbReference type="ARBA" id="ARBA00006281"/>
    </source>
</evidence>
<evidence type="ECO:0000259" key="3">
    <source>
        <dbReference type="Pfam" id="PF05282"/>
    </source>
</evidence>
<dbReference type="OrthoDB" id="201752at2759"/>
<proteinExistence type="inferred from homology"/>
<comment type="similarity">
    <text evidence="1">Belongs to the AAR2 family.</text>
</comment>
<dbReference type="PANTHER" id="PTHR12689">
    <property type="entry name" value="A1 CISTRON SPLICING FACTOR AAR2-RELATED"/>
    <property type="match status" value="1"/>
</dbReference>
<dbReference type="PANTHER" id="PTHR12689:SF4">
    <property type="entry name" value="PROTEIN AAR2 HOMOLOG"/>
    <property type="match status" value="1"/>
</dbReference>